<accession>M1QGI5</accession>
<evidence type="ECO:0000313" key="2">
    <source>
        <dbReference type="Proteomes" id="UP000011718"/>
    </source>
</evidence>
<dbReference type="BioCyc" id="MMAZ1236903:G139K-661-MONOMER"/>
<protein>
    <submittedName>
        <fullName evidence="1">Uncharacterized protein</fullName>
    </submittedName>
</protein>
<reference evidence="1 2" key="1">
    <citation type="journal article" date="2013" name="Genome Announc.">
        <title>Complete Genome of a Methanosarcina mazei Strain Isolated from Sediment Samples from an Amazonian Flooded Area.</title>
        <authorList>
            <person name="Assis das Gracas D."/>
            <person name="Thiago Juca Ramos R."/>
            <person name="Vieira Araujo A.C."/>
            <person name="Zahlouth R."/>
            <person name="Ribeiro Carneiro A."/>
            <person name="Souza Lopes T."/>
            <person name="Azevedo Barauna R."/>
            <person name="Azevedo V."/>
            <person name="Cruz Schneider M.P."/>
            <person name="Pellizari V.H."/>
            <person name="Silva A."/>
        </authorList>
    </citation>
    <scope>NUCLEOTIDE SEQUENCE [LARGE SCALE GENOMIC DNA]</scope>
    <source>
        <strain evidence="1 2">Tuc01</strain>
    </source>
</reference>
<dbReference type="HOGENOM" id="CLU_204304_0_0_2"/>
<dbReference type="AlphaFoldDB" id="M1QGI5"/>
<dbReference type="KEGG" id="mmaz:MmTuc01_0697"/>
<organism evidence="1 2">
    <name type="scientific">Methanosarcina mazei Tuc01</name>
    <dbReference type="NCBI Taxonomy" id="1236903"/>
    <lineage>
        <taxon>Archaea</taxon>
        <taxon>Methanobacteriati</taxon>
        <taxon>Methanobacteriota</taxon>
        <taxon>Stenosarchaea group</taxon>
        <taxon>Methanomicrobia</taxon>
        <taxon>Methanosarcinales</taxon>
        <taxon>Methanosarcinaceae</taxon>
        <taxon>Methanosarcina</taxon>
    </lineage>
</organism>
<dbReference type="EMBL" id="CP004144">
    <property type="protein sequence ID" value="AGF96109.1"/>
    <property type="molecule type" value="Genomic_DNA"/>
</dbReference>
<gene>
    <name evidence="1" type="ORF">MmTuc01_0697</name>
</gene>
<name>M1QGI5_METMZ</name>
<evidence type="ECO:0000313" key="1">
    <source>
        <dbReference type="EMBL" id="AGF96109.1"/>
    </source>
</evidence>
<dbReference type="Proteomes" id="UP000011718">
    <property type="component" value="Chromosome"/>
</dbReference>
<proteinExistence type="predicted"/>
<sequence>MESSPLFTGFIINVLYDTYSCTQPASFSLISAINGELTCEGSIVPRSHFTLTGMGFLF</sequence>